<accession>A0A8H4W3R8</accession>
<proteinExistence type="predicted"/>
<dbReference type="AlphaFoldDB" id="A0A8H4W3R8"/>
<name>A0A8H4W3R8_9HELO</name>
<dbReference type="SUPFAM" id="SSF56112">
    <property type="entry name" value="Protein kinase-like (PK-like)"/>
    <property type="match status" value="1"/>
</dbReference>
<dbReference type="Gene3D" id="1.10.510.10">
    <property type="entry name" value="Transferase(Phosphotransferase) domain 1"/>
    <property type="match status" value="1"/>
</dbReference>
<sequence length="400" mass="44625">MDRMHEEDEMFRPPKYVVNSFLCSVHDDNSQLEVRRYSKCFYITMAPENFVDSPPIKQQYLDYLAAERSDATDDDNMAEDYNPEDFYAWALEPCLPLFETGFSIIRLRAVDGELIPVQSEGRGAGMVAPGLELDDSAFSPAWPSFLPTEIEICITNPEDAIFASPNKVLVNGKAICFFKLYQPGDTNIALRELENYKRITESNIDPNVRICRLLGVIKDDENQLIGLLLTYVECDFLTLACAVEPDTPASTKQKWVDQVTGTLTQLHKAGIVWGDAKPDNILIDKNDDAWIIDFGGGYTRGFVEREKAGTIEGDLQGLEKIVDTQPESLVSEHPGIAHPVAILGGALDLYFSESLRRPLDGWQRRKGRKIGLPNANESVTMALDERGAENRAKLGAITLA</sequence>
<feature type="domain" description="Protein kinase" evidence="1">
    <location>
        <begin position="127"/>
        <end position="400"/>
    </location>
</feature>
<dbReference type="GO" id="GO:0005524">
    <property type="term" value="F:ATP binding"/>
    <property type="evidence" value="ECO:0007669"/>
    <property type="project" value="InterPro"/>
</dbReference>
<dbReference type="Proteomes" id="UP000566819">
    <property type="component" value="Unassembled WGS sequence"/>
</dbReference>
<dbReference type="OrthoDB" id="4062651at2759"/>
<dbReference type="InterPro" id="IPR000719">
    <property type="entry name" value="Prot_kinase_dom"/>
</dbReference>
<keyword evidence="3" id="KW-1185">Reference proteome</keyword>
<gene>
    <name evidence="2" type="ORF">G7Y89_g8252</name>
</gene>
<evidence type="ECO:0000313" key="2">
    <source>
        <dbReference type="EMBL" id="KAF4629894.1"/>
    </source>
</evidence>
<evidence type="ECO:0000313" key="3">
    <source>
        <dbReference type="Proteomes" id="UP000566819"/>
    </source>
</evidence>
<organism evidence="2 3">
    <name type="scientific">Cudoniella acicularis</name>
    <dbReference type="NCBI Taxonomy" id="354080"/>
    <lineage>
        <taxon>Eukaryota</taxon>
        <taxon>Fungi</taxon>
        <taxon>Dikarya</taxon>
        <taxon>Ascomycota</taxon>
        <taxon>Pezizomycotina</taxon>
        <taxon>Leotiomycetes</taxon>
        <taxon>Helotiales</taxon>
        <taxon>Tricladiaceae</taxon>
        <taxon>Cudoniella</taxon>
    </lineage>
</organism>
<dbReference type="InterPro" id="IPR011009">
    <property type="entry name" value="Kinase-like_dom_sf"/>
</dbReference>
<dbReference type="EMBL" id="JAAMPI010000614">
    <property type="protein sequence ID" value="KAF4629894.1"/>
    <property type="molecule type" value="Genomic_DNA"/>
</dbReference>
<dbReference type="Pfam" id="PF00069">
    <property type="entry name" value="Pkinase"/>
    <property type="match status" value="1"/>
</dbReference>
<comment type="caution">
    <text evidence="2">The sequence shown here is derived from an EMBL/GenBank/DDBJ whole genome shotgun (WGS) entry which is preliminary data.</text>
</comment>
<dbReference type="PROSITE" id="PS50011">
    <property type="entry name" value="PROTEIN_KINASE_DOM"/>
    <property type="match status" value="1"/>
</dbReference>
<dbReference type="GO" id="GO:0004672">
    <property type="term" value="F:protein kinase activity"/>
    <property type="evidence" value="ECO:0007669"/>
    <property type="project" value="InterPro"/>
</dbReference>
<evidence type="ECO:0000259" key="1">
    <source>
        <dbReference type="PROSITE" id="PS50011"/>
    </source>
</evidence>
<reference evidence="2 3" key="1">
    <citation type="submission" date="2020-03" db="EMBL/GenBank/DDBJ databases">
        <title>Draft Genome Sequence of Cudoniella acicularis.</title>
        <authorList>
            <person name="Buettner E."/>
            <person name="Kellner H."/>
        </authorList>
    </citation>
    <scope>NUCLEOTIDE SEQUENCE [LARGE SCALE GENOMIC DNA]</scope>
    <source>
        <strain evidence="2 3">DSM 108380</strain>
    </source>
</reference>
<protein>
    <recommendedName>
        <fullName evidence="1">Protein kinase domain-containing protein</fullName>
    </recommendedName>
</protein>